<keyword evidence="2" id="KW-1185">Reference proteome</keyword>
<dbReference type="OrthoDB" id="5333190at2"/>
<dbReference type="STRING" id="563040.Saut_1663"/>
<name>E0UPH9_SULAO</name>
<dbReference type="RefSeq" id="WP_013327462.1">
    <property type="nucleotide sequence ID" value="NC_014506.1"/>
</dbReference>
<organism evidence="1 2">
    <name type="scientific">Sulfurimonas autotrophica (strain ATCC BAA-671 / DSM 16294 / JCM 11897 / OK10)</name>
    <dbReference type="NCBI Taxonomy" id="563040"/>
    <lineage>
        <taxon>Bacteria</taxon>
        <taxon>Pseudomonadati</taxon>
        <taxon>Campylobacterota</taxon>
        <taxon>Epsilonproteobacteria</taxon>
        <taxon>Campylobacterales</taxon>
        <taxon>Sulfurimonadaceae</taxon>
        <taxon>Sulfurimonas</taxon>
    </lineage>
</organism>
<dbReference type="Proteomes" id="UP000007803">
    <property type="component" value="Chromosome"/>
</dbReference>
<protein>
    <submittedName>
        <fullName evidence="1">Uncharacterized protein</fullName>
    </submittedName>
</protein>
<dbReference type="eggNOG" id="ENOG5032PP4">
    <property type="taxonomic scope" value="Bacteria"/>
</dbReference>
<dbReference type="EMBL" id="CP002205">
    <property type="protein sequence ID" value="ADN09709.1"/>
    <property type="molecule type" value="Genomic_DNA"/>
</dbReference>
<gene>
    <name evidence="1" type="ordered locus">Saut_1663</name>
</gene>
<reference evidence="2" key="1">
    <citation type="journal article" date="2010" name="Stand. Genomic Sci.">
        <title>Complete genome sequence of Sulfurimonas autotrophica type strain (OK10).</title>
        <authorList>
            <person name="Sikorski J."/>
            <person name="Munk C."/>
            <person name="Lapidus A."/>
            <person name="Djao O."/>
            <person name="Lucas S."/>
            <person name="Glavina Del Rio T."/>
            <person name="Nolan M."/>
            <person name="Tice H."/>
            <person name="Han C."/>
            <person name="Cheng J."/>
            <person name="Tapia R."/>
            <person name="Goodwin L."/>
            <person name="Pitluck S."/>
            <person name="Liolios K."/>
            <person name="Ivanova N."/>
            <person name="Mavromatis K."/>
            <person name="Mikhailova N."/>
            <person name="Pati A."/>
            <person name="Sims D."/>
            <person name="Meincke L."/>
            <person name="Brettin T."/>
            <person name="Detter J."/>
            <person name="Chen A."/>
            <person name="Palaniappan K."/>
            <person name="Land M."/>
            <person name="Hauser L."/>
            <person name="Chang Y."/>
            <person name="Jeffries C."/>
            <person name="Rohde M."/>
            <person name="Lang E."/>
            <person name="Spring S."/>
            <person name="Goker M."/>
            <person name="Woyke T."/>
            <person name="Bristow J."/>
            <person name="Eisen J."/>
            <person name="Markowitz V."/>
            <person name="Hugenholtz P."/>
            <person name="Kyrpides N."/>
            <person name="Klenk H."/>
        </authorList>
    </citation>
    <scope>NUCLEOTIDE SEQUENCE [LARGE SCALE GENOMIC DNA]</scope>
    <source>
        <strain evidence="2">ATCC BAA-671 / DSM 16294 / JCM 11897 / OK10</strain>
    </source>
</reference>
<dbReference type="HOGENOM" id="CLU_1089589_0_0_7"/>
<evidence type="ECO:0000313" key="1">
    <source>
        <dbReference type="EMBL" id="ADN09709.1"/>
    </source>
</evidence>
<sequence>MSINKQKISIEYKYRGSIEFPDTTEAKDIFFRTKQAYANHEKMSIKLVFSNAKLAKLKKYQKGASENELLNLDFYINLGEILDFNTNDAQQLKKRIQIINDTAHSSFNITKRLRLINKKQKSQAKQSYLFWDIENFSSVASIFNDIIEPYNISDDNIFLAANPDSLYLKKAEWEANLYDYGKTLNSFNFIKCDHGKNVADDILLQKFQNADLKSTNVFILTFDRELKERFAEVTHPSNNVYIMAK</sequence>
<proteinExistence type="predicted"/>
<dbReference type="KEGG" id="sua:Saut_1663"/>
<evidence type="ECO:0000313" key="2">
    <source>
        <dbReference type="Proteomes" id="UP000007803"/>
    </source>
</evidence>
<accession>E0UPH9</accession>
<dbReference type="AlphaFoldDB" id="E0UPH9"/>